<dbReference type="PANTHER" id="PTHR24276:SF96">
    <property type="entry name" value="PEPTIDASE S1 DOMAIN-CONTAINING PROTEIN"/>
    <property type="match status" value="1"/>
</dbReference>
<proteinExistence type="inferred from homology"/>
<gene>
    <name evidence="6" type="primary">LOC106079069</name>
</gene>
<dbReference type="Pfam" id="PF00089">
    <property type="entry name" value="Trypsin"/>
    <property type="match status" value="1"/>
</dbReference>
<dbReference type="SMART" id="SM00020">
    <property type="entry name" value="Tryp_SPc"/>
    <property type="match status" value="1"/>
</dbReference>
<dbReference type="PROSITE" id="PS50240">
    <property type="entry name" value="TRYPSIN_DOM"/>
    <property type="match status" value="1"/>
</dbReference>
<dbReference type="InterPro" id="IPR001314">
    <property type="entry name" value="Peptidase_S1A"/>
</dbReference>
<dbReference type="PANTHER" id="PTHR24276">
    <property type="entry name" value="POLYSERASE-RELATED"/>
    <property type="match status" value="1"/>
</dbReference>
<evidence type="ECO:0000256" key="2">
    <source>
        <dbReference type="ARBA" id="ARBA00023157"/>
    </source>
</evidence>
<dbReference type="CDD" id="cd00190">
    <property type="entry name" value="Tryp_SPc"/>
    <property type="match status" value="1"/>
</dbReference>
<dbReference type="Gene3D" id="2.40.10.10">
    <property type="entry name" value="Trypsin-like serine proteases"/>
    <property type="match status" value="1"/>
</dbReference>
<evidence type="ECO:0000313" key="5">
    <source>
        <dbReference type="Proteomes" id="UP001165740"/>
    </source>
</evidence>
<dbReference type="AlphaFoldDB" id="A0A9W2ZT00"/>
<dbReference type="GeneID" id="106079069"/>
<evidence type="ECO:0000259" key="4">
    <source>
        <dbReference type="PROSITE" id="PS50240"/>
    </source>
</evidence>
<dbReference type="InterPro" id="IPR001254">
    <property type="entry name" value="Trypsin_dom"/>
</dbReference>
<dbReference type="PRINTS" id="PR00722">
    <property type="entry name" value="CHYMOTRYPSIN"/>
</dbReference>
<dbReference type="InterPro" id="IPR033116">
    <property type="entry name" value="TRYPSIN_SER"/>
</dbReference>
<dbReference type="InterPro" id="IPR018114">
    <property type="entry name" value="TRYPSIN_HIS"/>
</dbReference>
<sequence>MRRLHCSAKEQQSSRARHGVGGDFRNCQRQIFVATVCRPVHRTAQEDLSLTIGFIDEPRKRIVNGQDAQLFDIPSLVALYRRNGGSWELFCGAVLIASNKVLTAAHCANRIATSDLRAVFGFLNYFGPPTGYEQVVSISKINVHEDDWDIDGIRIYDIAVLTLATPVRPSKNVKVAKLADKIDGYVNTYCIMSGWGYTNQTLMVEPNRLQKAITMIIPSTKCKDIWSGLADALDEFFVCVYNEKGKSGRPTSTCGGDSGGPLLCGPNKDILVGTAVGNEIECKGQYPQIFTNVAAYKDWLADKL</sequence>
<keyword evidence="2" id="KW-1015">Disulfide bond</keyword>
<dbReference type="PROSITE" id="PS00134">
    <property type="entry name" value="TRYPSIN_HIS"/>
    <property type="match status" value="1"/>
</dbReference>
<dbReference type="GO" id="GO:0006508">
    <property type="term" value="P:proteolysis"/>
    <property type="evidence" value="ECO:0007669"/>
    <property type="project" value="UniProtKB-KW"/>
</dbReference>
<dbReference type="InterPro" id="IPR043504">
    <property type="entry name" value="Peptidase_S1_PA_chymotrypsin"/>
</dbReference>
<reference evidence="6" key="1">
    <citation type="submission" date="2025-08" db="UniProtKB">
        <authorList>
            <consortium name="RefSeq"/>
        </authorList>
    </citation>
    <scope>IDENTIFICATION</scope>
</reference>
<dbReference type="InterPro" id="IPR050430">
    <property type="entry name" value="Peptidase_S1"/>
</dbReference>
<evidence type="ECO:0000256" key="3">
    <source>
        <dbReference type="RuleBase" id="RU363034"/>
    </source>
</evidence>
<name>A0A9W2ZT00_BIOGL</name>
<feature type="domain" description="Peptidase S1" evidence="4">
    <location>
        <begin position="62"/>
        <end position="304"/>
    </location>
</feature>
<keyword evidence="5" id="KW-1185">Reference proteome</keyword>
<keyword evidence="3" id="KW-0645">Protease</keyword>
<protein>
    <submittedName>
        <fullName evidence="6">Fibrinolytic enzyme, isozyme C-like</fullName>
    </submittedName>
</protein>
<dbReference type="SUPFAM" id="SSF50494">
    <property type="entry name" value="Trypsin-like serine proteases"/>
    <property type="match status" value="1"/>
</dbReference>
<dbReference type="PROSITE" id="PS00135">
    <property type="entry name" value="TRYPSIN_SER"/>
    <property type="match status" value="1"/>
</dbReference>
<dbReference type="InterPro" id="IPR009003">
    <property type="entry name" value="Peptidase_S1_PA"/>
</dbReference>
<organism evidence="5 6">
    <name type="scientific">Biomphalaria glabrata</name>
    <name type="common">Bloodfluke planorb</name>
    <name type="synonym">Freshwater snail</name>
    <dbReference type="NCBI Taxonomy" id="6526"/>
    <lineage>
        <taxon>Eukaryota</taxon>
        <taxon>Metazoa</taxon>
        <taxon>Spiralia</taxon>
        <taxon>Lophotrochozoa</taxon>
        <taxon>Mollusca</taxon>
        <taxon>Gastropoda</taxon>
        <taxon>Heterobranchia</taxon>
        <taxon>Euthyneura</taxon>
        <taxon>Panpulmonata</taxon>
        <taxon>Hygrophila</taxon>
        <taxon>Lymnaeoidea</taxon>
        <taxon>Planorbidae</taxon>
        <taxon>Biomphalaria</taxon>
    </lineage>
</organism>
<keyword evidence="3" id="KW-0378">Hydrolase</keyword>
<dbReference type="GO" id="GO:0004252">
    <property type="term" value="F:serine-type endopeptidase activity"/>
    <property type="evidence" value="ECO:0007669"/>
    <property type="project" value="InterPro"/>
</dbReference>
<keyword evidence="3" id="KW-0720">Serine protease</keyword>
<dbReference type="RefSeq" id="XP_055878121.1">
    <property type="nucleotide sequence ID" value="XM_056022146.1"/>
</dbReference>
<evidence type="ECO:0000313" key="6">
    <source>
        <dbReference type="RefSeq" id="XP_055878121.1"/>
    </source>
</evidence>
<evidence type="ECO:0000256" key="1">
    <source>
        <dbReference type="ARBA" id="ARBA00007664"/>
    </source>
</evidence>
<comment type="similarity">
    <text evidence="1">Belongs to the peptidase S1 family.</text>
</comment>
<accession>A0A9W2ZT00</accession>
<dbReference type="OMA" id="AHCANRI"/>
<dbReference type="OrthoDB" id="6061539at2759"/>
<dbReference type="Proteomes" id="UP001165740">
    <property type="component" value="Chromosome 2"/>
</dbReference>